<comment type="caution">
    <text evidence="11">The sequence shown here is derived from an EMBL/GenBank/DDBJ whole genome shotgun (WGS) entry which is preliminary data.</text>
</comment>
<sequence length="344" mass="39269">MPVTSLCTPARIYVSLRYLRHTTTEVSCVFGSASLHQGRAVLGHQTDSAPLNTETNRSKRLSHNRASSSAASSDDLPINTHAANMANAYLQGVEISASQFLDIFHHYDNDGNGYIEGKELQNFIKELQQARKQAGLELTDQMKAFVEEYEKNTDGKIGIVELVQILPTEENFLLFFRQQLRSCTEFMQAWRNYDADHSGYIEADELKNFLKDLLQRAKKPYDEKKLDEYTVTTLKIFDSNNDGKLGLTEMARLLPDQENFLLKFQGVKMDRKEFNQVFELYDKDRNGYMDENELDALLKDLCEKNKRVLEVSKIPTYKNAIMALSDGGKLYRTELALVLCAECV</sequence>
<reference evidence="11 12" key="1">
    <citation type="submission" date="2024-09" db="EMBL/GenBank/DDBJ databases">
        <title>A chromosome-level genome assembly of Gray's grenadier anchovy, Coilia grayii.</title>
        <authorList>
            <person name="Fu Z."/>
        </authorList>
    </citation>
    <scope>NUCLEOTIDE SEQUENCE [LARGE SCALE GENOMIC DNA]</scope>
    <source>
        <strain evidence="11">G4</strain>
        <tissue evidence="11">Muscle</tissue>
    </source>
</reference>
<dbReference type="SUPFAM" id="SSF47473">
    <property type="entry name" value="EF-hand"/>
    <property type="match status" value="2"/>
</dbReference>
<dbReference type="FunFam" id="1.10.238.10:FF:000054">
    <property type="entry name" value="Calbindin 2"/>
    <property type="match status" value="1"/>
</dbReference>
<proteinExistence type="inferred from homology"/>
<feature type="domain" description="EF-hand" evidence="10">
    <location>
        <begin position="269"/>
        <end position="304"/>
    </location>
</feature>
<name>A0ABD1JD52_9TELE</name>
<keyword evidence="12" id="KW-1185">Reference proteome</keyword>
<dbReference type="GO" id="GO:0046872">
    <property type="term" value="F:metal ion binding"/>
    <property type="evidence" value="ECO:0007669"/>
    <property type="project" value="UniProtKB-KW"/>
</dbReference>
<dbReference type="InterPro" id="IPR018247">
    <property type="entry name" value="EF_Hand_1_Ca_BS"/>
</dbReference>
<organism evidence="11 12">
    <name type="scientific">Coilia grayii</name>
    <name type="common">Gray's grenadier anchovy</name>
    <dbReference type="NCBI Taxonomy" id="363190"/>
    <lineage>
        <taxon>Eukaryota</taxon>
        <taxon>Metazoa</taxon>
        <taxon>Chordata</taxon>
        <taxon>Craniata</taxon>
        <taxon>Vertebrata</taxon>
        <taxon>Euteleostomi</taxon>
        <taxon>Actinopterygii</taxon>
        <taxon>Neopterygii</taxon>
        <taxon>Teleostei</taxon>
        <taxon>Clupei</taxon>
        <taxon>Clupeiformes</taxon>
        <taxon>Clupeoidei</taxon>
        <taxon>Engraulidae</taxon>
        <taxon>Coilinae</taxon>
        <taxon>Coilia</taxon>
    </lineage>
</organism>
<dbReference type="InterPro" id="IPR011992">
    <property type="entry name" value="EF-hand-dom_pair"/>
</dbReference>
<keyword evidence="3" id="KW-0479">Metal-binding</keyword>
<keyword evidence="6" id="KW-0848">Vitamin D</keyword>
<dbReference type="PROSITE" id="PS50222">
    <property type="entry name" value="EF_HAND_2"/>
    <property type="match status" value="3"/>
</dbReference>
<dbReference type="FunFam" id="1.10.238.10:FF:000116">
    <property type="entry name" value="calretinin isoform X2"/>
    <property type="match status" value="1"/>
</dbReference>
<feature type="compositionally biased region" description="Polar residues" evidence="9">
    <location>
        <begin position="45"/>
        <end position="55"/>
    </location>
</feature>
<feature type="domain" description="EF-hand" evidence="10">
    <location>
        <begin position="181"/>
        <end position="216"/>
    </location>
</feature>
<dbReference type="InterPro" id="IPR002048">
    <property type="entry name" value="EF_hand_dom"/>
</dbReference>
<accession>A0ABD1JD52</accession>
<evidence type="ECO:0000256" key="3">
    <source>
        <dbReference type="ARBA" id="ARBA00022723"/>
    </source>
</evidence>
<evidence type="ECO:0000256" key="8">
    <source>
        <dbReference type="ARBA" id="ARBA00025400"/>
    </source>
</evidence>
<gene>
    <name evidence="11" type="ORF">ACEWY4_020053</name>
</gene>
<dbReference type="EMBL" id="JBHFQA010000017">
    <property type="protein sequence ID" value="KAL2084535.1"/>
    <property type="molecule type" value="Genomic_DNA"/>
</dbReference>
<dbReference type="Pfam" id="PF13405">
    <property type="entry name" value="EF-hand_6"/>
    <property type="match status" value="1"/>
</dbReference>
<evidence type="ECO:0000313" key="11">
    <source>
        <dbReference type="EMBL" id="KAL2084535.1"/>
    </source>
</evidence>
<dbReference type="Proteomes" id="UP001591681">
    <property type="component" value="Unassembled WGS sequence"/>
</dbReference>
<dbReference type="PROSITE" id="PS00018">
    <property type="entry name" value="EF_HAND_1"/>
    <property type="match status" value="4"/>
</dbReference>
<dbReference type="GO" id="GO:0005499">
    <property type="term" value="F:vitamin D binding"/>
    <property type="evidence" value="ECO:0007669"/>
    <property type="project" value="UniProtKB-KW"/>
</dbReference>
<evidence type="ECO:0000256" key="1">
    <source>
        <dbReference type="ARBA" id="ARBA00007217"/>
    </source>
</evidence>
<dbReference type="Gene3D" id="1.10.238.10">
    <property type="entry name" value="EF-hand"/>
    <property type="match status" value="3"/>
</dbReference>
<dbReference type="PANTHER" id="PTHR19972">
    <property type="entry name" value="CALBINDIN"/>
    <property type="match status" value="1"/>
</dbReference>
<dbReference type="Pfam" id="PF13499">
    <property type="entry name" value="EF-hand_7"/>
    <property type="match status" value="2"/>
</dbReference>
<evidence type="ECO:0000256" key="6">
    <source>
        <dbReference type="ARBA" id="ARBA00022897"/>
    </source>
</evidence>
<feature type="region of interest" description="Disordered" evidence="9">
    <location>
        <begin position="44"/>
        <end position="75"/>
    </location>
</feature>
<protein>
    <recommendedName>
        <fullName evidence="2">Calbindin</fullName>
    </recommendedName>
</protein>
<keyword evidence="5" id="KW-0106">Calcium</keyword>
<dbReference type="PANTHER" id="PTHR19972:SF14">
    <property type="entry name" value="CALBINDIN"/>
    <property type="match status" value="1"/>
</dbReference>
<dbReference type="AlphaFoldDB" id="A0ABD1JD52"/>
<keyword evidence="4" id="KW-0677">Repeat</keyword>
<evidence type="ECO:0000256" key="7">
    <source>
        <dbReference type="ARBA" id="ARBA00022990"/>
    </source>
</evidence>
<evidence type="ECO:0000256" key="2">
    <source>
        <dbReference type="ARBA" id="ARBA00018599"/>
    </source>
</evidence>
<dbReference type="InterPro" id="IPR029634">
    <property type="entry name" value="Calbindin_six-EFh_dom"/>
</dbReference>
<comment type="function">
    <text evidence="8">Buffers cytosolic calcium. May stimulate a membrane Ca(2+)-ATPase and a 3',5'-cyclic nucleotide phosphodiesterase.</text>
</comment>
<keyword evidence="7" id="KW-0007">Acetylation</keyword>
<comment type="similarity">
    <text evidence="1">Belongs to the calbindin family.</text>
</comment>
<evidence type="ECO:0000313" key="12">
    <source>
        <dbReference type="Proteomes" id="UP001591681"/>
    </source>
</evidence>
<evidence type="ECO:0000256" key="4">
    <source>
        <dbReference type="ARBA" id="ARBA00022737"/>
    </source>
</evidence>
<evidence type="ECO:0000256" key="9">
    <source>
        <dbReference type="SAM" id="MobiDB-lite"/>
    </source>
</evidence>
<dbReference type="InterPro" id="IPR051001">
    <property type="entry name" value="Calbindin_Ca-bind"/>
</dbReference>
<evidence type="ECO:0000256" key="5">
    <source>
        <dbReference type="ARBA" id="ARBA00022837"/>
    </source>
</evidence>
<feature type="domain" description="EF-hand" evidence="10">
    <location>
        <begin position="95"/>
        <end position="130"/>
    </location>
</feature>
<dbReference type="FunFam" id="1.10.238.10:FF:000108">
    <property type="entry name" value="Calbindin 1"/>
    <property type="match status" value="1"/>
</dbReference>
<dbReference type="SMART" id="SM00054">
    <property type="entry name" value="EFh"/>
    <property type="match status" value="5"/>
</dbReference>
<dbReference type="CDD" id="cd16176">
    <property type="entry name" value="EFh_HEF_CB"/>
    <property type="match status" value="1"/>
</dbReference>
<evidence type="ECO:0000259" key="10">
    <source>
        <dbReference type="PROSITE" id="PS50222"/>
    </source>
</evidence>